<dbReference type="OrthoDB" id="9816320at2"/>
<dbReference type="PRINTS" id="PR00455">
    <property type="entry name" value="HTHTETR"/>
</dbReference>
<dbReference type="PROSITE" id="PS50977">
    <property type="entry name" value="HTH_TETR_2"/>
    <property type="match status" value="1"/>
</dbReference>
<dbReference type="Gene3D" id="1.10.357.10">
    <property type="entry name" value="Tetracycline Repressor, domain 2"/>
    <property type="match status" value="1"/>
</dbReference>
<gene>
    <name evidence="6" type="ORF">WM40_07010</name>
</gene>
<evidence type="ECO:0000313" key="6">
    <source>
        <dbReference type="EMBL" id="KKB64232.1"/>
    </source>
</evidence>
<dbReference type="Proteomes" id="UP000033618">
    <property type="component" value="Unassembled WGS sequence"/>
</dbReference>
<evidence type="ECO:0000256" key="4">
    <source>
        <dbReference type="PROSITE-ProRule" id="PRU00335"/>
    </source>
</evidence>
<dbReference type="SUPFAM" id="SSF46689">
    <property type="entry name" value="Homeodomain-like"/>
    <property type="match status" value="1"/>
</dbReference>
<dbReference type="Pfam" id="PF17918">
    <property type="entry name" value="TetR_C_15"/>
    <property type="match status" value="1"/>
</dbReference>
<protein>
    <recommendedName>
        <fullName evidence="5">HTH tetR-type domain-containing protein</fullName>
    </recommendedName>
</protein>
<dbReference type="PANTHER" id="PTHR30055:SF234">
    <property type="entry name" value="HTH-TYPE TRANSCRIPTIONAL REGULATOR BETI"/>
    <property type="match status" value="1"/>
</dbReference>
<dbReference type="EMBL" id="LAQU01000005">
    <property type="protein sequence ID" value="KKB64232.1"/>
    <property type="molecule type" value="Genomic_DNA"/>
</dbReference>
<keyword evidence="3" id="KW-0804">Transcription</keyword>
<accession>A0A0F5K3X3</accession>
<feature type="domain" description="HTH tetR-type" evidence="5">
    <location>
        <begin position="30"/>
        <end position="90"/>
    </location>
</feature>
<dbReference type="GO" id="GO:0000976">
    <property type="term" value="F:transcription cis-regulatory region binding"/>
    <property type="evidence" value="ECO:0007669"/>
    <property type="project" value="TreeGrafter"/>
</dbReference>
<evidence type="ECO:0000313" key="7">
    <source>
        <dbReference type="Proteomes" id="UP000033618"/>
    </source>
</evidence>
<dbReference type="PATRIC" id="fig|28092.6.peg.1656"/>
<dbReference type="InterPro" id="IPR001647">
    <property type="entry name" value="HTH_TetR"/>
</dbReference>
<comment type="caution">
    <text evidence="6">The sequence shown here is derived from an EMBL/GenBank/DDBJ whole genome shotgun (WGS) entry which is preliminary data.</text>
</comment>
<evidence type="ECO:0000256" key="1">
    <source>
        <dbReference type="ARBA" id="ARBA00023015"/>
    </source>
</evidence>
<dbReference type="AlphaFoldDB" id="A0A0F5K3X3"/>
<keyword evidence="7" id="KW-1185">Reference proteome</keyword>
<dbReference type="Pfam" id="PF00440">
    <property type="entry name" value="TetR_N"/>
    <property type="match status" value="1"/>
</dbReference>
<keyword evidence="1" id="KW-0805">Transcription regulation</keyword>
<dbReference type="InterPro" id="IPR050109">
    <property type="entry name" value="HTH-type_TetR-like_transc_reg"/>
</dbReference>
<dbReference type="InterPro" id="IPR041669">
    <property type="entry name" value="TetR_C_15"/>
</dbReference>
<name>A0A0F5K3X3_9BURK</name>
<proteinExistence type="predicted"/>
<dbReference type="RefSeq" id="WP_024904103.1">
    <property type="nucleotide sequence ID" value="NZ_CADFGU010000003.1"/>
</dbReference>
<sequence length="225" mass="24718">MVEKAAVPSTQAEDVKPATAARIPQRARGKARFETILDAAAELIVESGVSGVTMHKVAKRAATPTGSMYHFFPDREALVLALRDRHDAALEEIHATTLQITTAQWRAFSTAEVINALVSPVIDYFERNPDCLVIFVECPKDDKDHEEGIRNLRAVIDARVPDAKPAERQVYAEMINALAVGSLKIRLGAAKGNLQKASVYLREIKRALTAYLHAIESNYAIGTTR</sequence>
<evidence type="ECO:0000259" key="5">
    <source>
        <dbReference type="PROSITE" id="PS50977"/>
    </source>
</evidence>
<dbReference type="InterPro" id="IPR009057">
    <property type="entry name" value="Homeodomain-like_sf"/>
</dbReference>
<evidence type="ECO:0000256" key="3">
    <source>
        <dbReference type="ARBA" id="ARBA00023163"/>
    </source>
</evidence>
<keyword evidence="2 4" id="KW-0238">DNA-binding</keyword>
<feature type="DNA-binding region" description="H-T-H motif" evidence="4">
    <location>
        <begin position="53"/>
        <end position="72"/>
    </location>
</feature>
<dbReference type="STRING" id="28092.WM40_07010"/>
<dbReference type="GO" id="GO:0003700">
    <property type="term" value="F:DNA-binding transcription factor activity"/>
    <property type="evidence" value="ECO:0007669"/>
    <property type="project" value="TreeGrafter"/>
</dbReference>
<evidence type="ECO:0000256" key="2">
    <source>
        <dbReference type="ARBA" id="ARBA00023125"/>
    </source>
</evidence>
<organism evidence="6 7">
    <name type="scientific">Robbsia andropogonis</name>
    <dbReference type="NCBI Taxonomy" id="28092"/>
    <lineage>
        <taxon>Bacteria</taxon>
        <taxon>Pseudomonadati</taxon>
        <taxon>Pseudomonadota</taxon>
        <taxon>Betaproteobacteria</taxon>
        <taxon>Burkholderiales</taxon>
        <taxon>Burkholderiaceae</taxon>
        <taxon>Robbsia</taxon>
    </lineage>
</organism>
<dbReference type="PANTHER" id="PTHR30055">
    <property type="entry name" value="HTH-TYPE TRANSCRIPTIONAL REGULATOR RUTR"/>
    <property type="match status" value="1"/>
</dbReference>
<reference evidence="6 7" key="1">
    <citation type="submission" date="2015-03" db="EMBL/GenBank/DDBJ databases">
        <title>Draft Genome Sequence of Burkholderia andropogonis type strain ICMP2807, isolated from Sorghum bicolor.</title>
        <authorList>
            <person name="Lopes-Santos L."/>
            <person name="Castro D.B."/>
            <person name="Ottoboni L.M."/>
            <person name="Park D."/>
            <person name="Weirc B.S."/>
            <person name="Destefano S.A."/>
        </authorList>
    </citation>
    <scope>NUCLEOTIDE SEQUENCE [LARGE SCALE GENOMIC DNA]</scope>
    <source>
        <strain evidence="6 7">ICMP2807</strain>
    </source>
</reference>